<evidence type="ECO:0000313" key="1">
    <source>
        <dbReference type="EMBL" id="POM62542.1"/>
    </source>
</evidence>
<organism evidence="1 2">
    <name type="scientific">Phytophthora palmivora</name>
    <dbReference type="NCBI Taxonomy" id="4796"/>
    <lineage>
        <taxon>Eukaryota</taxon>
        <taxon>Sar</taxon>
        <taxon>Stramenopiles</taxon>
        <taxon>Oomycota</taxon>
        <taxon>Peronosporomycetes</taxon>
        <taxon>Peronosporales</taxon>
        <taxon>Peronosporaceae</taxon>
        <taxon>Phytophthora</taxon>
    </lineage>
</organism>
<dbReference type="AlphaFoldDB" id="A0A2P4XAF8"/>
<evidence type="ECO:0000313" key="2">
    <source>
        <dbReference type="Proteomes" id="UP000237271"/>
    </source>
</evidence>
<keyword evidence="2" id="KW-1185">Reference proteome</keyword>
<accession>A0A2P4XAF8</accession>
<evidence type="ECO:0008006" key="3">
    <source>
        <dbReference type="Google" id="ProtNLM"/>
    </source>
</evidence>
<gene>
    <name evidence="1" type="ORF">PHPALM_28297</name>
</gene>
<sequence length="298" mass="33777">MTSKNAIKLLNKKPKVITTHSPAEDIFWKWVTLKNFAVQELKELRGDRLLSYVCDLRIEFAHLIAKRQLHSVMEGLRQQSKFSAHDERGYVNPEAAPTRFCDEGPPQLHKQLAHSEDSLHMEVELSVPIKKGRRSPRTLLSTRLLLSLILLDPQLQVEILWGHYCKTKSVGFEIALELGPGGQAAEQACKPGDLETLRQDMDALGRETRKTHGRVDRRVSAFALKELRRGLDALNHEAPTPAAPVVQRPQPRFEEWIVVPLKTPDVERWVGRHCLWKVSGACNIMSGQDRKGSNKAKD</sequence>
<dbReference type="Proteomes" id="UP000237271">
    <property type="component" value="Unassembled WGS sequence"/>
</dbReference>
<dbReference type="EMBL" id="NCKW01015544">
    <property type="protein sequence ID" value="POM62542.1"/>
    <property type="molecule type" value="Genomic_DNA"/>
</dbReference>
<protein>
    <recommendedName>
        <fullName evidence="3">ATP-binding cassette (ABC) Superfamily</fullName>
    </recommendedName>
</protein>
<reference evidence="1 2" key="1">
    <citation type="journal article" date="2017" name="Genome Biol. Evol.">
        <title>Phytophthora megakarya and P. palmivora, closely related causal agents of cacao black pod rot, underwent increases in genome sizes and gene numbers by different mechanisms.</title>
        <authorList>
            <person name="Ali S.S."/>
            <person name="Shao J."/>
            <person name="Lary D.J."/>
            <person name="Kronmiller B."/>
            <person name="Shen D."/>
            <person name="Strem M.D."/>
            <person name="Amoako-Attah I."/>
            <person name="Akrofi A.Y."/>
            <person name="Begoude B.A."/>
            <person name="Ten Hoopen G.M."/>
            <person name="Coulibaly K."/>
            <person name="Kebe B.I."/>
            <person name="Melnick R.L."/>
            <person name="Guiltinan M.J."/>
            <person name="Tyler B.M."/>
            <person name="Meinhardt L.W."/>
            <person name="Bailey B.A."/>
        </authorList>
    </citation>
    <scope>NUCLEOTIDE SEQUENCE [LARGE SCALE GENOMIC DNA]</scope>
    <source>
        <strain evidence="2">sbr112.9</strain>
    </source>
</reference>
<comment type="caution">
    <text evidence="1">The sequence shown here is derived from an EMBL/GenBank/DDBJ whole genome shotgun (WGS) entry which is preliminary data.</text>
</comment>
<proteinExistence type="predicted"/>
<name>A0A2P4XAF8_9STRA</name>